<keyword evidence="1" id="KW-0732">Signal</keyword>
<gene>
    <name evidence="3" type="primary">LOC108008128</name>
</gene>
<dbReference type="Proteomes" id="UP001652628">
    <property type="component" value="Chromosome 2R"/>
</dbReference>
<accession>A0AB39Z2V8</accession>
<dbReference type="RefSeq" id="XP_016927407.3">
    <property type="nucleotide sequence ID" value="XM_017071918.3"/>
</dbReference>
<evidence type="ECO:0000256" key="1">
    <source>
        <dbReference type="SAM" id="SignalP"/>
    </source>
</evidence>
<dbReference type="GeneID" id="108008128"/>
<protein>
    <submittedName>
        <fullName evidence="3">Uncharacterized protein</fullName>
    </submittedName>
</protein>
<dbReference type="AlphaFoldDB" id="A0AB39Z2V8"/>
<feature type="chain" id="PRO_5045274419" evidence="1">
    <location>
        <begin position="20"/>
        <end position="73"/>
    </location>
</feature>
<feature type="signal peptide" evidence="1">
    <location>
        <begin position="1"/>
        <end position="19"/>
    </location>
</feature>
<evidence type="ECO:0000313" key="2">
    <source>
        <dbReference type="Proteomes" id="UP001652628"/>
    </source>
</evidence>
<sequence>MKLSPLVVVLIMIFKAVGGYRKCPSGRQWNPMTKKCIKYYFGPYINNYKKGEARLLKVMTTNFYVNPDKTHKA</sequence>
<name>A0AB39Z2V8_DROSZ</name>
<organism evidence="2 3">
    <name type="scientific">Drosophila suzukii</name>
    <name type="common">Spotted-wing drosophila fruit fly</name>
    <dbReference type="NCBI Taxonomy" id="28584"/>
    <lineage>
        <taxon>Eukaryota</taxon>
        <taxon>Metazoa</taxon>
        <taxon>Ecdysozoa</taxon>
        <taxon>Arthropoda</taxon>
        <taxon>Hexapoda</taxon>
        <taxon>Insecta</taxon>
        <taxon>Pterygota</taxon>
        <taxon>Neoptera</taxon>
        <taxon>Endopterygota</taxon>
        <taxon>Diptera</taxon>
        <taxon>Brachycera</taxon>
        <taxon>Muscomorpha</taxon>
        <taxon>Ephydroidea</taxon>
        <taxon>Drosophilidae</taxon>
        <taxon>Drosophila</taxon>
        <taxon>Sophophora</taxon>
    </lineage>
</organism>
<keyword evidence="2" id="KW-1185">Reference proteome</keyword>
<proteinExistence type="predicted"/>
<reference evidence="3" key="1">
    <citation type="submission" date="2025-08" db="UniProtKB">
        <authorList>
            <consortium name="RefSeq"/>
        </authorList>
    </citation>
    <scope>IDENTIFICATION</scope>
</reference>
<evidence type="ECO:0000313" key="3">
    <source>
        <dbReference type="RefSeq" id="XP_016927407.3"/>
    </source>
</evidence>